<accession>A0A9D5R7M5</accession>
<evidence type="ECO:0000313" key="10">
    <source>
        <dbReference type="Proteomes" id="UP000806542"/>
    </source>
</evidence>
<keyword evidence="4 6" id="KW-1133">Transmembrane helix</keyword>
<feature type="transmembrane region" description="Helical" evidence="6">
    <location>
        <begin position="41"/>
        <end position="66"/>
    </location>
</feature>
<evidence type="ECO:0000256" key="2">
    <source>
        <dbReference type="ARBA" id="ARBA00022475"/>
    </source>
</evidence>
<feature type="transmembrane region" description="Helical" evidence="6">
    <location>
        <begin position="307"/>
        <end position="336"/>
    </location>
</feature>
<feature type="transmembrane region" description="Helical" evidence="6">
    <location>
        <begin position="12"/>
        <end position="29"/>
    </location>
</feature>
<organism evidence="9 10">
    <name type="scientific">Ructibacterium gallinarum</name>
    <dbReference type="NCBI Taxonomy" id="2779355"/>
    <lineage>
        <taxon>Bacteria</taxon>
        <taxon>Bacillati</taxon>
        <taxon>Bacillota</taxon>
        <taxon>Clostridia</taxon>
        <taxon>Eubacteriales</taxon>
        <taxon>Oscillospiraceae</taxon>
        <taxon>Ructibacterium</taxon>
    </lineage>
</organism>
<feature type="transmembrane region" description="Helical" evidence="6">
    <location>
        <begin position="409"/>
        <end position="431"/>
    </location>
</feature>
<evidence type="ECO:0000256" key="5">
    <source>
        <dbReference type="ARBA" id="ARBA00023136"/>
    </source>
</evidence>
<reference evidence="9" key="1">
    <citation type="submission" date="2020-10" db="EMBL/GenBank/DDBJ databases">
        <title>ChiBAC.</title>
        <authorList>
            <person name="Zenner C."/>
            <person name="Hitch T.C.A."/>
            <person name="Clavel T."/>
        </authorList>
    </citation>
    <scope>NUCLEOTIDE SEQUENCE</scope>
    <source>
        <strain evidence="9">DSM 107454</strain>
    </source>
</reference>
<gene>
    <name evidence="9" type="ORF">INF28_02665</name>
</gene>
<feature type="transmembrane region" description="Helical" evidence="6">
    <location>
        <begin position="482"/>
        <end position="501"/>
    </location>
</feature>
<feature type="transmembrane region" description="Helical" evidence="6">
    <location>
        <begin position="443"/>
        <end position="470"/>
    </location>
</feature>
<keyword evidence="3 6" id="KW-0812">Transmembrane</keyword>
<keyword evidence="2" id="KW-1003">Cell membrane</keyword>
<keyword evidence="10" id="KW-1185">Reference proteome</keyword>
<name>A0A9D5R7M5_9FIRM</name>
<comment type="caution">
    <text evidence="9">The sequence shown here is derived from an EMBL/GenBank/DDBJ whole genome shotgun (WGS) entry which is preliminary data.</text>
</comment>
<evidence type="ECO:0000256" key="3">
    <source>
        <dbReference type="ARBA" id="ARBA00022692"/>
    </source>
</evidence>
<evidence type="ECO:0000256" key="1">
    <source>
        <dbReference type="ARBA" id="ARBA00004651"/>
    </source>
</evidence>
<keyword evidence="5 6" id="KW-0472">Membrane</keyword>
<dbReference type="InterPro" id="IPR025405">
    <property type="entry name" value="DUF4131"/>
</dbReference>
<dbReference type="EMBL" id="JADCKB010000003">
    <property type="protein sequence ID" value="MBE5039371.1"/>
    <property type="molecule type" value="Genomic_DNA"/>
</dbReference>
<dbReference type="NCBIfam" id="TIGR00360">
    <property type="entry name" value="ComEC_N-term"/>
    <property type="match status" value="1"/>
</dbReference>
<evidence type="ECO:0000259" key="7">
    <source>
        <dbReference type="Pfam" id="PF03772"/>
    </source>
</evidence>
<feature type="transmembrane region" description="Helical" evidence="6">
    <location>
        <begin position="72"/>
        <end position="91"/>
    </location>
</feature>
<dbReference type="InterPro" id="IPR052159">
    <property type="entry name" value="Competence_DNA_uptake"/>
</dbReference>
<evidence type="ECO:0000256" key="4">
    <source>
        <dbReference type="ARBA" id="ARBA00022989"/>
    </source>
</evidence>
<dbReference type="Pfam" id="PF03772">
    <property type="entry name" value="Competence"/>
    <property type="match status" value="1"/>
</dbReference>
<dbReference type="RefSeq" id="WP_226391930.1">
    <property type="nucleotide sequence ID" value="NZ_JADCKB010000003.1"/>
</dbReference>
<feature type="transmembrane region" description="Helical" evidence="6">
    <location>
        <begin position="273"/>
        <end position="295"/>
    </location>
</feature>
<dbReference type="InterPro" id="IPR004477">
    <property type="entry name" value="ComEC_N"/>
</dbReference>
<proteinExistence type="predicted"/>
<dbReference type="AlphaFoldDB" id="A0A9D5R7M5"/>
<feature type="transmembrane region" description="Helical" evidence="6">
    <location>
        <begin position="348"/>
        <end position="366"/>
    </location>
</feature>
<feature type="domain" description="ComEC/Rec2-related protein" evidence="7">
    <location>
        <begin position="252"/>
        <end position="523"/>
    </location>
</feature>
<sequence>MNERVIPLRRYTALWMILGFILGIWAGLNSQEVFGIKVHGLTVYTVIFTAGVSLLLLLVCLLSHTIFVGKDYFAIVLIMLSITAGMIRVDAFDNIESRQLKELAGTTCTLTGVITKDPEASNSGKSVGFPVLVYYAETASGISLLNGKIMVYIKPNNVSFRRGDTVSFEAALQEPEGKIYDNSFSVREYLYRQNISFSVFSNKIQYSQTTIHPRNPLYYLEGMGLAFQKSVLHSIEQSFGENSPESALLKGILLGYREDFTETQYNQFADSGFIHITAVSGMHVMFLAGFLTLVFRRLRLPHWLLDLTLLPALILFASAAAFTPSICRAALMLALMRLAYWFQREPNSLHSLAAAALILLLINPYTLTSYSFLLSFSAVLGIITFASPLQKLLSIPPVQKPRTMLAVKFINTLTASAAVSTASSIGIGFFTAKFFGRVSWGSIIGNIPILFLASFAFIGGFLNWLIYLILPSAAAFLAQGPLRLVLWIMNQLAAFFSLPLFRFPIPRPALSILPFYIATAWLLSQCLSLLLHKTKK</sequence>
<evidence type="ECO:0000256" key="6">
    <source>
        <dbReference type="SAM" id="Phobius"/>
    </source>
</evidence>
<evidence type="ECO:0000259" key="8">
    <source>
        <dbReference type="Pfam" id="PF13567"/>
    </source>
</evidence>
<dbReference type="Proteomes" id="UP000806542">
    <property type="component" value="Unassembled WGS sequence"/>
</dbReference>
<feature type="transmembrane region" description="Helical" evidence="6">
    <location>
        <begin position="513"/>
        <end position="531"/>
    </location>
</feature>
<dbReference type="PANTHER" id="PTHR30619:SF7">
    <property type="entry name" value="BETA-LACTAMASE DOMAIN PROTEIN"/>
    <property type="match status" value="1"/>
</dbReference>
<feature type="transmembrane region" description="Helical" evidence="6">
    <location>
        <begin position="372"/>
        <end position="389"/>
    </location>
</feature>
<protein>
    <submittedName>
        <fullName evidence="9">ComEC/Rec2 family competence protein</fullName>
    </submittedName>
</protein>
<comment type="subcellular location">
    <subcellularLocation>
        <location evidence="1">Cell membrane</location>
        <topology evidence="1">Multi-pass membrane protein</topology>
    </subcellularLocation>
</comment>
<dbReference type="PANTHER" id="PTHR30619">
    <property type="entry name" value="DNA INTERNALIZATION/COMPETENCE PROTEIN COMEC/REC2"/>
    <property type="match status" value="1"/>
</dbReference>
<feature type="domain" description="DUF4131" evidence="8">
    <location>
        <begin position="41"/>
        <end position="204"/>
    </location>
</feature>
<dbReference type="GO" id="GO:0005886">
    <property type="term" value="C:plasma membrane"/>
    <property type="evidence" value="ECO:0007669"/>
    <property type="project" value="UniProtKB-SubCell"/>
</dbReference>
<dbReference type="Pfam" id="PF13567">
    <property type="entry name" value="DUF4131"/>
    <property type="match status" value="1"/>
</dbReference>
<evidence type="ECO:0000313" key="9">
    <source>
        <dbReference type="EMBL" id="MBE5039371.1"/>
    </source>
</evidence>